<gene>
    <name evidence="1" type="ORF">N0V91_010240</name>
</gene>
<dbReference type="AlphaFoldDB" id="A0A9W8Z7M1"/>
<sequence length="242" mass="27736">MDSSRTLSPAPLDADTPTEDLLAHAEDNAVLALLSLRHTAKRPMTREDMHTDIVSHRHSTLSVHQGVSGHWDTYGTWVKESEDEKDLRWEKRDEKWVKESEGGKHLKWVKKGEEFMEESQERSSLRREREYGEEVEMDGKRKKIMAAMLLAYADQEAAMERFGSGSLRAEAQRRSHSSVHGNHLNDPNFLGSPYCPIVPERVAIILHLDQGGLRTVVRDIHFIIRDDQCMIRSITTSVLVRK</sequence>
<dbReference type="EMBL" id="JAPEVA010000131">
    <property type="protein sequence ID" value="KAJ4398395.1"/>
    <property type="molecule type" value="Genomic_DNA"/>
</dbReference>
<protein>
    <submittedName>
        <fullName evidence="1">Uncharacterized protein</fullName>
    </submittedName>
</protein>
<evidence type="ECO:0000313" key="2">
    <source>
        <dbReference type="Proteomes" id="UP001140510"/>
    </source>
</evidence>
<name>A0A9W8Z7M1_9PLEO</name>
<comment type="caution">
    <text evidence="1">The sequence shown here is derived from an EMBL/GenBank/DDBJ whole genome shotgun (WGS) entry which is preliminary data.</text>
</comment>
<reference evidence="1" key="1">
    <citation type="submission" date="2022-10" db="EMBL/GenBank/DDBJ databases">
        <title>Tapping the CABI collections for fungal endophytes: first genome assemblies for Collariella, Neodidymelliopsis, Ascochyta clinopodiicola, Didymella pomorum, Didymosphaeria variabile, Neocosmospora piperis and Neocucurbitaria cava.</title>
        <authorList>
            <person name="Hill R."/>
        </authorList>
    </citation>
    <scope>NUCLEOTIDE SEQUENCE</scope>
    <source>
        <strain evidence="1">IMI 355091</strain>
    </source>
</reference>
<evidence type="ECO:0000313" key="1">
    <source>
        <dbReference type="EMBL" id="KAJ4398395.1"/>
    </source>
</evidence>
<proteinExistence type="predicted"/>
<organism evidence="1 2">
    <name type="scientific">Didymella pomorum</name>
    <dbReference type="NCBI Taxonomy" id="749634"/>
    <lineage>
        <taxon>Eukaryota</taxon>
        <taxon>Fungi</taxon>
        <taxon>Dikarya</taxon>
        <taxon>Ascomycota</taxon>
        <taxon>Pezizomycotina</taxon>
        <taxon>Dothideomycetes</taxon>
        <taxon>Pleosporomycetidae</taxon>
        <taxon>Pleosporales</taxon>
        <taxon>Pleosporineae</taxon>
        <taxon>Didymellaceae</taxon>
        <taxon>Didymella</taxon>
    </lineage>
</organism>
<dbReference type="OrthoDB" id="3796158at2759"/>
<accession>A0A9W8Z7M1</accession>
<dbReference type="Proteomes" id="UP001140510">
    <property type="component" value="Unassembled WGS sequence"/>
</dbReference>
<keyword evidence="2" id="KW-1185">Reference proteome</keyword>